<proteinExistence type="predicted"/>
<organism evidence="2 3">
    <name type="scientific">Succiniclasticum ruminis DSM 9236</name>
    <dbReference type="NCBI Taxonomy" id="1123323"/>
    <lineage>
        <taxon>Bacteria</taxon>
        <taxon>Bacillati</taxon>
        <taxon>Bacillota</taxon>
        <taxon>Negativicutes</taxon>
        <taxon>Acidaminococcales</taxon>
        <taxon>Acidaminococcaceae</taxon>
        <taxon>Succiniclasticum</taxon>
    </lineage>
</organism>
<dbReference type="OrthoDB" id="80787at2"/>
<dbReference type="STRING" id="1123323.SAMN05216245_103171"/>
<dbReference type="Proteomes" id="UP000198896">
    <property type="component" value="Unassembled WGS sequence"/>
</dbReference>
<reference evidence="2 3" key="1">
    <citation type="submission" date="2016-10" db="EMBL/GenBank/DDBJ databases">
        <authorList>
            <person name="de Groot N.N."/>
        </authorList>
    </citation>
    <scope>NUCLEOTIDE SEQUENCE [LARGE SCALE GENOMIC DNA]</scope>
    <source>
        <strain evidence="2 3">DSM 9236</strain>
    </source>
</reference>
<dbReference type="InterPro" id="IPR025384">
    <property type="entry name" value="DUF4298"/>
</dbReference>
<dbReference type="EMBL" id="FONL01000003">
    <property type="protein sequence ID" value="SFE27677.1"/>
    <property type="molecule type" value="Genomic_DNA"/>
</dbReference>
<evidence type="ECO:0000313" key="3">
    <source>
        <dbReference type="Proteomes" id="UP000198896"/>
    </source>
</evidence>
<accession>A0A1I1Z7J5</accession>
<dbReference type="RefSeq" id="WP_143089388.1">
    <property type="nucleotide sequence ID" value="NZ_FONL01000003.1"/>
</dbReference>
<dbReference type="AlphaFoldDB" id="A0A1I1Z7J5"/>
<dbReference type="Pfam" id="PF14131">
    <property type="entry name" value="DUF4298"/>
    <property type="match status" value="1"/>
</dbReference>
<gene>
    <name evidence="2" type="ORF">SAMN05216245_103171</name>
</gene>
<feature type="coiled-coil region" evidence="1">
    <location>
        <begin position="28"/>
        <end position="62"/>
    </location>
</feature>
<keyword evidence="3" id="KW-1185">Reference proteome</keyword>
<keyword evidence="1" id="KW-0175">Coiled coil</keyword>
<evidence type="ECO:0008006" key="4">
    <source>
        <dbReference type="Google" id="ProtNLM"/>
    </source>
</evidence>
<protein>
    <recommendedName>
        <fullName evidence="4">DUF4298 domain-containing protein</fullName>
    </recommendedName>
</protein>
<evidence type="ECO:0000313" key="2">
    <source>
        <dbReference type="EMBL" id="SFE27677.1"/>
    </source>
</evidence>
<name>A0A1I1Z7J5_9FIRM</name>
<evidence type="ECO:0000256" key="1">
    <source>
        <dbReference type="SAM" id="Coils"/>
    </source>
</evidence>
<sequence length="112" mass="13230">MMQDLRQPDIINEDAKASESQIARIYRMEEILDKSSKAVRDLQEALNRYIALEEEIRELELYYAGRQWQKDFADDEAGKLPRDLKRGVLSEDAVYDFLTLRDEVISKYKELL</sequence>